<accession>A0A443J8I5</accession>
<proteinExistence type="predicted"/>
<sequence length="273" mass="29956">MISARKYLIQREIEAGTGAEIGLSVDDSGLFSAMRIWFSDLDERHGPVADLRPHGLRGHRVTLGFGNFAGATVAQIAKASQEDVALARALVASIPEGVDLDLGDHQDIANWQVSDGSFKLVAIIRHPEGTDPDTAITRTCREVIVPIMAAMAELIGYDVVEENTVEPVYEGEILESVVRRRERNPRNRLLCIRIHGEKCMVCGLEPKLIYGEGPGSIIEVHHLDALSLQAEPRSYDPAIDLVPLCPNCHRAVHTRRPVPLPIDELKAMLGRAT</sequence>
<evidence type="ECO:0000313" key="1">
    <source>
        <dbReference type="EMBL" id="RWR16812.1"/>
    </source>
</evidence>
<gene>
    <name evidence="1" type="ORF">D2T30_20610</name>
</gene>
<keyword evidence="1" id="KW-0540">Nuclease</keyword>
<dbReference type="GO" id="GO:0004519">
    <property type="term" value="F:endonuclease activity"/>
    <property type="evidence" value="ECO:0007669"/>
    <property type="project" value="UniProtKB-KW"/>
</dbReference>
<dbReference type="InterPro" id="IPR003615">
    <property type="entry name" value="HNH_nuc"/>
</dbReference>
<comment type="caution">
    <text evidence="1">The sequence shown here is derived from an EMBL/GenBank/DDBJ whole genome shotgun (WGS) entry which is preliminary data.</text>
</comment>
<keyword evidence="1" id="KW-0255">Endonuclease</keyword>
<dbReference type="Proteomes" id="UP000284476">
    <property type="component" value="Unassembled WGS sequence"/>
</dbReference>
<dbReference type="CDD" id="cd00085">
    <property type="entry name" value="HNHc"/>
    <property type="match status" value="1"/>
</dbReference>
<dbReference type="EMBL" id="SAUZ01000036">
    <property type="protein sequence ID" value="RWR16812.1"/>
    <property type="molecule type" value="Genomic_DNA"/>
</dbReference>
<reference evidence="1 2" key="2">
    <citation type="submission" date="2019-01" db="EMBL/GenBank/DDBJ databases">
        <authorList>
            <person name="Li Y."/>
        </authorList>
    </citation>
    <scope>NUCLEOTIDE SEQUENCE [LARGE SCALE GENOMIC DNA]</scope>
    <source>
        <strain evidence="1 2">SK2B-1</strain>
    </source>
</reference>
<protein>
    <submittedName>
        <fullName evidence="1">HNH endonuclease</fullName>
    </submittedName>
</protein>
<organism evidence="1 2">
    <name type="scientific">Paenirhodobacter populi</name>
    <dbReference type="NCBI Taxonomy" id="2306993"/>
    <lineage>
        <taxon>Bacteria</taxon>
        <taxon>Pseudomonadati</taxon>
        <taxon>Pseudomonadota</taxon>
        <taxon>Alphaproteobacteria</taxon>
        <taxon>Rhodobacterales</taxon>
        <taxon>Rhodobacter group</taxon>
        <taxon>Paenirhodobacter</taxon>
    </lineage>
</organism>
<dbReference type="RefSeq" id="WP_128210356.1">
    <property type="nucleotide sequence ID" value="NZ_JBHRSO010000010.1"/>
</dbReference>
<reference evidence="1 2" key="1">
    <citation type="submission" date="2019-01" db="EMBL/GenBank/DDBJ databases">
        <title>Sinorhodobacter populi sp. nov. isolated from the symptomatic bark tissue of Populus euramericana canker.</title>
        <authorList>
            <person name="Xu G."/>
        </authorList>
    </citation>
    <scope>NUCLEOTIDE SEQUENCE [LARGE SCALE GENOMIC DNA]</scope>
    <source>
        <strain evidence="1 2">SK2B-1</strain>
    </source>
</reference>
<keyword evidence="1" id="KW-0378">Hydrolase</keyword>
<dbReference type="AlphaFoldDB" id="A0A443J8I5"/>
<evidence type="ECO:0000313" key="2">
    <source>
        <dbReference type="Proteomes" id="UP000284476"/>
    </source>
</evidence>
<name>A0A443J8I5_9RHOB</name>